<evidence type="ECO:0000256" key="5">
    <source>
        <dbReference type="ARBA" id="ARBA00093765"/>
    </source>
</evidence>
<comment type="subcellular location">
    <subcellularLocation>
        <location evidence="1">Cytoplasm</location>
        <location evidence="1">Cytosol</location>
    </subcellularLocation>
</comment>
<evidence type="ECO:0000256" key="1">
    <source>
        <dbReference type="ARBA" id="ARBA00004514"/>
    </source>
</evidence>
<evidence type="ECO:0000256" key="7">
    <source>
        <dbReference type="ARBA" id="ARBA00093797"/>
    </source>
</evidence>
<organism evidence="8 9">
    <name type="scientific">Pseudogracilibacillus auburnensis</name>
    <dbReference type="NCBI Taxonomy" id="1494959"/>
    <lineage>
        <taxon>Bacteria</taxon>
        <taxon>Bacillati</taxon>
        <taxon>Bacillota</taxon>
        <taxon>Bacilli</taxon>
        <taxon>Bacillales</taxon>
        <taxon>Bacillaceae</taxon>
        <taxon>Pseudogracilibacillus</taxon>
    </lineage>
</organism>
<keyword evidence="8" id="KW-0969">Cilium</keyword>
<dbReference type="AlphaFoldDB" id="A0A2V3W683"/>
<keyword evidence="4" id="KW-0143">Chaperone</keyword>
<sequence length="118" mass="13868">MGRLQQLHDVTVNMLSTLQQLEEKKLDRESVIKKMDELIVSRDAIIQKIKAPYTEEEIEIGQQVVQLNEQVKLKMDHLYDDVKSDMKKVKQKKELNRSYINPYGQIKTTDGMYLDSKQ</sequence>
<keyword evidence="8" id="KW-0282">Flagellum</keyword>
<dbReference type="RefSeq" id="WP_110394242.1">
    <property type="nucleotide sequence ID" value="NZ_JADIJL010000001.1"/>
</dbReference>
<gene>
    <name evidence="8" type="ORF">DFR56_102308</name>
</gene>
<evidence type="ECO:0000256" key="3">
    <source>
        <dbReference type="ARBA" id="ARBA00022795"/>
    </source>
</evidence>
<evidence type="ECO:0000313" key="8">
    <source>
        <dbReference type="EMBL" id="PXW89530.1"/>
    </source>
</evidence>
<accession>A0A2V3W683</accession>
<evidence type="ECO:0000313" key="9">
    <source>
        <dbReference type="Proteomes" id="UP000247978"/>
    </source>
</evidence>
<evidence type="ECO:0000256" key="6">
    <source>
        <dbReference type="ARBA" id="ARBA00093785"/>
    </source>
</evidence>
<keyword evidence="2" id="KW-0963">Cytoplasm</keyword>
<dbReference type="OrthoDB" id="2353131at2"/>
<dbReference type="Pfam" id="PF05400">
    <property type="entry name" value="FliT"/>
    <property type="match status" value="1"/>
</dbReference>
<name>A0A2V3W683_9BACI</name>
<comment type="similarity">
    <text evidence="6">Belongs to the bacillales FliT family.</text>
</comment>
<reference evidence="8 9" key="1">
    <citation type="submission" date="2018-05" db="EMBL/GenBank/DDBJ databases">
        <title>Genomic Encyclopedia of Type Strains, Phase IV (KMG-IV): sequencing the most valuable type-strain genomes for metagenomic binning, comparative biology and taxonomic classification.</title>
        <authorList>
            <person name="Goeker M."/>
        </authorList>
    </citation>
    <scope>NUCLEOTIDE SEQUENCE [LARGE SCALE GENOMIC DNA]</scope>
    <source>
        <strain evidence="8 9">DSM 28556</strain>
    </source>
</reference>
<evidence type="ECO:0000256" key="2">
    <source>
        <dbReference type="ARBA" id="ARBA00022490"/>
    </source>
</evidence>
<keyword evidence="8" id="KW-0966">Cell projection</keyword>
<evidence type="ECO:0000256" key="4">
    <source>
        <dbReference type="ARBA" id="ARBA00023186"/>
    </source>
</evidence>
<dbReference type="Proteomes" id="UP000247978">
    <property type="component" value="Unassembled WGS sequence"/>
</dbReference>
<comment type="function">
    <text evidence="5">May act as an export chaperone for the filament capping protein FliD.</text>
</comment>
<protein>
    <recommendedName>
        <fullName evidence="7">Flagellar protein FliT</fullName>
    </recommendedName>
</protein>
<keyword evidence="3" id="KW-1005">Bacterial flagellum biogenesis</keyword>
<keyword evidence="9" id="KW-1185">Reference proteome</keyword>
<proteinExistence type="inferred from homology"/>
<dbReference type="InterPro" id="IPR008622">
    <property type="entry name" value="FliT"/>
</dbReference>
<dbReference type="EMBL" id="QJJQ01000002">
    <property type="protein sequence ID" value="PXW89530.1"/>
    <property type="molecule type" value="Genomic_DNA"/>
</dbReference>
<comment type="caution">
    <text evidence="8">The sequence shown here is derived from an EMBL/GenBank/DDBJ whole genome shotgun (WGS) entry which is preliminary data.</text>
</comment>